<keyword evidence="1" id="KW-0472">Membrane</keyword>
<accession>A0A0C9NB19</accession>
<dbReference type="AlphaFoldDB" id="A0A0C9NB19"/>
<feature type="transmembrane region" description="Helical" evidence="1">
    <location>
        <begin position="31"/>
        <end position="52"/>
    </location>
</feature>
<evidence type="ECO:0000313" key="2">
    <source>
        <dbReference type="EMBL" id="GAN13462.1"/>
    </source>
</evidence>
<keyword evidence="1" id="KW-1133">Transmembrane helix</keyword>
<evidence type="ECO:0000313" key="3">
    <source>
        <dbReference type="Proteomes" id="UP000032025"/>
    </source>
</evidence>
<protein>
    <submittedName>
        <fullName evidence="2">DNA, contig: SP618</fullName>
    </submittedName>
</protein>
<sequence>MSHFCLTPAERPVGEDVKTMNEHIMSPLDRLMVLTVGAVASWIAVGGIAFGASKLVQHLF</sequence>
<name>A0A0C9NB19_SPHPI</name>
<proteinExistence type="predicted"/>
<organism evidence="2 3">
    <name type="scientific">Sphingomonas paucimobilis NBRC 13935</name>
    <dbReference type="NCBI Taxonomy" id="1219050"/>
    <lineage>
        <taxon>Bacteria</taxon>
        <taxon>Pseudomonadati</taxon>
        <taxon>Pseudomonadota</taxon>
        <taxon>Alphaproteobacteria</taxon>
        <taxon>Sphingomonadales</taxon>
        <taxon>Sphingomonadaceae</taxon>
        <taxon>Sphingomonas</taxon>
    </lineage>
</organism>
<dbReference type="Proteomes" id="UP000032025">
    <property type="component" value="Unassembled WGS sequence"/>
</dbReference>
<dbReference type="EMBL" id="BBJS01000018">
    <property type="protein sequence ID" value="GAN13462.1"/>
    <property type="molecule type" value="Genomic_DNA"/>
</dbReference>
<reference evidence="2 3" key="1">
    <citation type="submission" date="2014-08" db="EMBL/GenBank/DDBJ databases">
        <title>Whole genome shotgun sequence of Sphingomonas paucimobilis NBRC 13935.</title>
        <authorList>
            <person name="Hosoyama A."/>
            <person name="Hashimoto M."/>
            <person name="Hosoyama Y."/>
            <person name="Noguchi M."/>
            <person name="Uohara A."/>
            <person name="Ohji S."/>
            <person name="Katano-Makiyama Y."/>
            <person name="Ichikawa N."/>
            <person name="Kimura A."/>
            <person name="Yamazoe A."/>
            <person name="Fujita N."/>
        </authorList>
    </citation>
    <scope>NUCLEOTIDE SEQUENCE [LARGE SCALE GENOMIC DNA]</scope>
    <source>
        <strain evidence="2 3">NBRC 13935</strain>
    </source>
</reference>
<comment type="caution">
    <text evidence="2">The sequence shown here is derived from an EMBL/GenBank/DDBJ whole genome shotgun (WGS) entry which is preliminary data.</text>
</comment>
<evidence type="ECO:0000256" key="1">
    <source>
        <dbReference type="SAM" id="Phobius"/>
    </source>
</evidence>
<keyword evidence="3" id="KW-1185">Reference proteome</keyword>
<keyword evidence="1" id="KW-0812">Transmembrane</keyword>
<gene>
    <name evidence="2" type="ORF">SP6_18_00270</name>
</gene>